<organism evidence="6 7">
    <name type="scientific">Pigmentiphaga kullae</name>
    <dbReference type="NCBI Taxonomy" id="151784"/>
    <lineage>
        <taxon>Bacteria</taxon>
        <taxon>Pseudomonadati</taxon>
        <taxon>Pseudomonadota</taxon>
        <taxon>Betaproteobacteria</taxon>
        <taxon>Burkholderiales</taxon>
        <taxon>Alcaligenaceae</taxon>
        <taxon>Pigmentiphaga</taxon>
    </lineage>
</organism>
<dbReference type="EMBL" id="SGXC01000003">
    <property type="protein sequence ID" value="RZS78058.1"/>
    <property type="molecule type" value="Genomic_DNA"/>
</dbReference>
<dbReference type="SUPFAM" id="SSF51905">
    <property type="entry name" value="FAD/NAD(P)-binding domain"/>
    <property type="match status" value="1"/>
</dbReference>
<keyword evidence="4" id="KW-0560">Oxidoreductase</keyword>
<dbReference type="RefSeq" id="WP_130360528.1">
    <property type="nucleotide sequence ID" value="NZ_SGXC01000003.1"/>
</dbReference>
<reference evidence="6 7" key="1">
    <citation type="submission" date="2019-02" db="EMBL/GenBank/DDBJ databases">
        <title>Genomic Encyclopedia of Type Strains, Phase IV (KMG-IV): sequencing the most valuable type-strain genomes for metagenomic binning, comparative biology and taxonomic classification.</title>
        <authorList>
            <person name="Goeker M."/>
        </authorList>
    </citation>
    <scope>NUCLEOTIDE SEQUENCE [LARGE SCALE GENOMIC DNA]</scope>
    <source>
        <strain evidence="6 7">K24</strain>
    </source>
</reference>
<keyword evidence="2" id="KW-0285">Flavoprotein</keyword>
<evidence type="ECO:0000256" key="1">
    <source>
        <dbReference type="ARBA" id="ARBA00001974"/>
    </source>
</evidence>
<evidence type="ECO:0000256" key="2">
    <source>
        <dbReference type="ARBA" id="ARBA00022630"/>
    </source>
</evidence>
<evidence type="ECO:0000313" key="7">
    <source>
        <dbReference type="Proteomes" id="UP000292445"/>
    </source>
</evidence>
<dbReference type="NCBIfam" id="NF006130">
    <property type="entry name" value="PRK08274.1"/>
    <property type="match status" value="1"/>
</dbReference>
<comment type="cofactor">
    <cofactor evidence="1">
        <name>FAD</name>
        <dbReference type="ChEBI" id="CHEBI:57692"/>
    </cofactor>
</comment>
<evidence type="ECO:0000313" key="6">
    <source>
        <dbReference type="EMBL" id="RZS78058.1"/>
    </source>
</evidence>
<proteinExistence type="predicted"/>
<comment type="caution">
    <text evidence="6">The sequence shown here is derived from an EMBL/GenBank/DDBJ whole genome shotgun (WGS) entry which is preliminary data.</text>
</comment>
<gene>
    <name evidence="6" type="ORF">EV675_4698</name>
</gene>
<dbReference type="InterPro" id="IPR050315">
    <property type="entry name" value="FAD-oxidoreductase_2"/>
</dbReference>
<dbReference type="Proteomes" id="UP000292445">
    <property type="component" value="Unassembled WGS sequence"/>
</dbReference>
<dbReference type="AlphaFoldDB" id="A0A4V2F2G4"/>
<dbReference type="Gene3D" id="3.90.700.10">
    <property type="entry name" value="Succinate dehydrogenase/fumarate reductase flavoprotein, catalytic domain"/>
    <property type="match status" value="1"/>
</dbReference>
<sequence>MAIHTDVLVVGGGNAALCAALAARAHGVSVMVLERAPEDERGGNSRFTEGSMRFAFKGVDDLLKVVPDLTEDEKQNTDFGAYTEDDFFDDLFRVTDFRSDPDLAEVLVRRSFDTVCWLRSLGLRYVPKYGKQAYKVDGRFKFSGGVVVEVVGGGAGLVDSLYKLVADRGIDVRYNARALSLLADDSGVHGVRARIDGKTRDIESHAVILACGGFEANAEWRARYLGPGWDLAKVRGSRFNTGDGLRMAIDAGALPVGNWSGCHVVAGDLNAPNYGDLKFGDAFQKHSYPFGVLVNAEGKRFFDEGYDFRMYTYVECGLALARQPKQLAYQVFDGKVLHLLRDEYRLRSVTKVRADTLEGLAESLEGVNPQQFLATIREYNAAVRTDRAFDPNSKDGRCTEGLALNKSNWANTIDEGPFEAYPVTTGITFTFGGLKINARAEVEDVDARVIPGLYTAGEMVGGLFYSNYPGGSGLISGSVFGRVAGDAAAEYVRSR</sequence>
<evidence type="ECO:0000256" key="3">
    <source>
        <dbReference type="ARBA" id="ARBA00022827"/>
    </source>
</evidence>
<accession>A0A4V2F2G4</accession>
<dbReference type="OrthoDB" id="9813348at2"/>
<dbReference type="InterPro" id="IPR036188">
    <property type="entry name" value="FAD/NAD-bd_sf"/>
</dbReference>
<keyword evidence="3" id="KW-0274">FAD</keyword>
<dbReference type="Gene3D" id="3.50.50.60">
    <property type="entry name" value="FAD/NAD(P)-binding domain"/>
    <property type="match status" value="1"/>
</dbReference>
<dbReference type="GO" id="GO:0016491">
    <property type="term" value="F:oxidoreductase activity"/>
    <property type="evidence" value="ECO:0007669"/>
    <property type="project" value="UniProtKB-KW"/>
</dbReference>
<evidence type="ECO:0000259" key="5">
    <source>
        <dbReference type="Pfam" id="PF00890"/>
    </source>
</evidence>
<dbReference type="Pfam" id="PF00890">
    <property type="entry name" value="FAD_binding_2"/>
    <property type="match status" value="1"/>
</dbReference>
<dbReference type="InterPro" id="IPR003953">
    <property type="entry name" value="FAD-dep_OxRdtase_2_FAD-bd"/>
</dbReference>
<protein>
    <submittedName>
        <fullName evidence="6">Tricarballylate dehydrogenase</fullName>
    </submittedName>
</protein>
<dbReference type="PANTHER" id="PTHR43400:SF7">
    <property type="entry name" value="FAD-DEPENDENT OXIDOREDUCTASE 2 FAD BINDING DOMAIN-CONTAINING PROTEIN"/>
    <property type="match status" value="1"/>
</dbReference>
<evidence type="ECO:0000256" key="4">
    <source>
        <dbReference type="ARBA" id="ARBA00023002"/>
    </source>
</evidence>
<feature type="domain" description="FAD-dependent oxidoreductase 2 FAD-binding" evidence="5">
    <location>
        <begin position="6"/>
        <end position="472"/>
    </location>
</feature>
<dbReference type="SUPFAM" id="SSF56425">
    <property type="entry name" value="Succinate dehydrogenase/fumarate reductase flavoprotein, catalytic domain"/>
    <property type="match status" value="1"/>
</dbReference>
<keyword evidence="7" id="KW-1185">Reference proteome</keyword>
<dbReference type="PANTHER" id="PTHR43400">
    <property type="entry name" value="FUMARATE REDUCTASE"/>
    <property type="match status" value="1"/>
</dbReference>
<name>A0A4V2F2G4_9BURK</name>
<dbReference type="InterPro" id="IPR027477">
    <property type="entry name" value="Succ_DH/fumarate_Rdtase_cat_sf"/>
</dbReference>